<keyword evidence="5 6" id="KW-0472">Membrane</keyword>
<feature type="transmembrane region" description="Helical" evidence="6">
    <location>
        <begin position="200"/>
        <end position="222"/>
    </location>
</feature>
<feature type="transmembrane region" description="Helical" evidence="6">
    <location>
        <begin position="289"/>
        <end position="309"/>
    </location>
</feature>
<feature type="transmembrane region" description="Helical" evidence="6">
    <location>
        <begin position="321"/>
        <end position="348"/>
    </location>
</feature>
<dbReference type="PROSITE" id="PS50850">
    <property type="entry name" value="MFS"/>
    <property type="match status" value="1"/>
</dbReference>
<accession>A0AA44UL48</accession>
<dbReference type="PANTHER" id="PTHR43124">
    <property type="entry name" value="PURINE EFFLUX PUMP PBUE"/>
    <property type="match status" value="1"/>
</dbReference>
<feature type="transmembrane region" description="Helical" evidence="6">
    <location>
        <begin position="234"/>
        <end position="257"/>
    </location>
</feature>
<reference evidence="8 9" key="1">
    <citation type="submission" date="2017-11" db="EMBL/GenBank/DDBJ databases">
        <title>Sequencing the genomes of 1000 actinobacteria strains.</title>
        <authorList>
            <person name="Klenk H.-P."/>
        </authorList>
    </citation>
    <scope>NUCLEOTIDE SEQUENCE [LARGE SCALE GENOMIC DNA]</scope>
    <source>
        <strain evidence="8 9">DSM 44104</strain>
    </source>
</reference>
<keyword evidence="3 6" id="KW-0812">Transmembrane</keyword>
<feature type="domain" description="Major facilitator superfamily (MFS) profile" evidence="7">
    <location>
        <begin position="2"/>
        <end position="376"/>
    </location>
</feature>
<gene>
    <name evidence="8" type="ORF">ATL51_0753</name>
</gene>
<evidence type="ECO:0000313" key="8">
    <source>
        <dbReference type="EMBL" id="PKB29126.1"/>
    </source>
</evidence>
<name>A0AA44UL48_PSEA5</name>
<evidence type="ECO:0000256" key="5">
    <source>
        <dbReference type="ARBA" id="ARBA00023136"/>
    </source>
</evidence>
<feature type="transmembrane region" description="Helical" evidence="6">
    <location>
        <begin position="158"/>
        <end position="179"/>
    </location>
</feature>
<dbReference type="RefSeq" id="WP_157818210.1">
    <property type="nucleotide sequence ID" value="NZ_JBICSI010000002.1"/>
</dbReference>
<dbReference type="EMBL" id="PHUJ01000003">
    <property type="protein sequence ID" value="PKB29126.1"/>
    <property type="molecule type" value="Genomic_DNA"/>
</dbReference>
<evidence type="ECO:0000256" key="3">
    <source>
        <dbReference type="ARBA" id="ARBA00022692"/>
    </source>
</evidence>
<feature type="transmembrane region" description="Helical" evidence="6">
    <location>
        <begin position="98"/>
        <end position="118"/>
    </location>
</feature>
<feature type="transmembrane region" description="Helical" evidence="6">
    <location>
        <begin position="264"/>
        <end position="283"/>
    </location>
</feature>
<dbReference type="Pfam" id="PF07690">
    <property type="entry name" value="MFS_1"/>
    <property type="match status" value="1"/>
</dbReference>
<comment type="subcellular location">
    <subcellularLocation>
        <location evidence="1">Cell membrane</location>
        <topology evidence="1">Multi-pass membrane protein</topology>
    </subcellularLocation>
</comment>
<evidence type="ECO:0000256" key="1">
    <source>
        <dbReference type="ARBA" id="ARBA00004651"/>
    </source>
</evidence>
<dbReference type="InterPro" id="IPR050189">
    <property type="entry name" value="MFS_Efflux_Transporters"/>
</dbReference>
<dbReference type="Proteomes" id="UP000232453">
    <property type="component" value="Unassembled WGS sequence"/>
</dbReference>
<dbReference type="GO" id="GO:0022857">
    <property type="term" value="F:transmembrane transporter activity"/>
    <property type="evidence" value="ECO:0007669"/>
    <property type="project" value="InterPro"/>
</dbReference>
<dbReference type="Gene3D" id="1.20.1250.20">
    <property type="entry name" value="MFS general substrate transporter like domains"/>
    <property type="match status" value="1"/>
</dbReference>
<dbReference type="InterPro" id="IPR036259">
    <property type="entry name" value="MFS_trans_sf"/>
</dbReference>
<evidence type="ECO:0000256" key="6">
    <source>
        <dbReference type="SAM" id="Phobius"/>
    </source>
</evidence>
<dbReference type="NCBIfam" id="NF033135">
    <property type="entry name" value="cmx_cmrA"/>
    <property type="match status" value="1"/>
</dbReference>
<feature type="transmembrane region" description="Helical" evidence="6">
    <location>
        <begin position="354"/>
        <end position="372"/>
    </location>
</feature>
<organism evidence="8 9">
    <name type="scientific">Pseudonocardia alni</name>
    <name type="common">Amycolata alni</name>
    <dbReference type="NCBI Taxonomy" id="33907"/>
    <lineage>
        <taxon>Bacteria</taxon>
        <taxon>Bacillati</taxon>
        <taxon>Actinomycetota</taxon>
        <taxon>Actinomycetes</taxon>
        <taxon>Pseudonocardiales</taxon>
        <taxon>Pseudonocardiaceae</taxon>
        <taxon>Pseudonocardia</taxon>
    </lineage>
</organism>
<dbReference type="InterPro" id="IPR011701">
    <property type="entry name" value="MFS"/>
</dbReference>
<dbReference type="GO" id="GO:0005886">
    <property type="term" value="C:plasma membrane"/>
    <property type="evidence" value="ECO:0007669"/>
    <property type="project" value="UniProtKB-SubCell"/>
</dbReference>
<evidence type="ECO:0000313" key="9">
    <source>
        <dbReference type="Proteomes" id="UP000232453"/>
    </source>
</evidence>
<dbReference type="PANTHER" id="PTHR43124:SF3">
    <property type="entry name" value="CHLORAMPHENICOL EFFLUX PUMP RV0191"/>
    <property type="match status" value="1"/>
</dbReference>
<sequence>MLLVVLACAVFAQATSEFMLAGLVPDIAADLGVTPLAAGSLTSAFAVGMVVGAPLVALAARRLPPRLALRGFLAAFVAVHVAGALAPGLGVLLVTRVLAALCTAGFLAVALSVAVAAVPPERTARATATLLSGTTLALIAGVPAGALVGQAFGWRATFWSVAAVAAVALVGVVVGVPAGDGGRAPAPGLRAELTVLRRGPVVRTLALGALVNGSTFAAHTYLSPLLATAGGPPAVPAGLLLFGVGAVAGVGVAGRFADTRTRPLLLVAGGALPPGWVALAVGAAHPVAVLALVGLLGALGFAVGSTLIARALTLAREAPTLGGAVATASLNAGATVGPLLGGAGLAVAGPTGPVWTAAALALVASPMLASVARPAGVPDPVITSDERPSGR</sequence>
<dbReference type="AlphaFoldDB" id="A0AA44UL48"/>
<feature type="transmembrane region" description="Helical" evidence="6">
    <location>
        <begin position="72"/>
        <end position="92"/>
    </location>
</feature>
<keyword evidence="2" id="KW-1003">Cell membrane</keyword>
<protein>
    <submittedName>
        <fullName evidence="8">DHA1 family chloramphenicol resistance protein-like MFS transporter</fullName>
    </submittedName>
</protein>
<comment type="caution">
    <text evidence="8">The sequence shown here is derived from an EMBL/GenBank/DDBJ whole genome shotgun (WGS) entry which is preliminary data.</text>
</comment>
<feature type="transmembrane region" description="Helical" evidence="6">
    <location>
        <begin position="130"/>
        <end position="152"/>
    </location>
</feature>
<dbReference type="InterPro" id="IPR020846">
    <property type="entry name" value="MFS_dom"/>
</dbReference>
<evidence type="ECO:0000256" key="2">
    <source>
        <dbReference type="ARBA" id="ARBA00022475"/>
    </source>
</evidence>
<dbReference type="CDD" id="cd17324">
    <property type="entry name" value="MFS_NepI_like"/>
    <property type="match status" value="1"/>
</dbReference>
<dbReference type="SUPFAM" id="SSF103473">
    <property type="entry name" value="MFS general substrate transporter"/>
    <property type="match status" value="1"/>
</dbReference>
<evidence type="ECO:0000256" key="4">
    <source>
        <dbReference type="ARBA" id="ARBA00022989"/>
    </source>
</evidence>
<evidence type="ECO:0000259" key="7">
    <source>
        <dbReference type="PROSITE" id="PS50850"/>
    </source>
</evidence>
<keyword evidence="4 6" id="KW-1133">Transmembrane helix</keyword>
<proteinExistence type="predicted"/>
<feature type="transmembrane region" description="Helical" evidence="6">
    <location>
        <begin position="38"/>
        <end position="60"/>
    </location>
</feature>